<feature type="transmembrane region" description="Helical" evidence="5">
    <location>
        <begin position="353"/>
        <end position="374"/>
    </location>
</feature>
<dbReference type="Pfam" id="PF07690">
    <property type="entry name" value="MFS_1"/>
    <property type="match status" value="1"/>
</dbReference>
<evidence type="ECO:0000256" key="5">
    <source>
        <dbReference type="SAM" id="Phobius"/>
    </source>
</evidence>
<dbReference type="Gene3D" id="1.20.1250.20">
    <property type="entry name" value="MFS general substrate transporter like domains"/>
    <property type="match status" value="1"/>
</dbReference>
<dbReference type="SUPFAM" id="SSF103473">
    <property type="entry name" value="MFS general substrate transporter"/>
    <property type="match status" value="1"/>
</dbReference>
<dbReference type="Proteomes" id="UP001629156">
    <property type="component" value="Unassembled WGS sequence"/>
</dbReference>
<evidence type="ECO:0000313" key="7">
    <source>
        <dbReference type="EMBL" id="MFL9844200.1"/>
    </source>
</evidence>
<evidence type="ECO:0000256" key="2">
    <source>
        <dbReference type="ARBA" id="ARBA00022692"/>
    </source>
</evidence>
<dbReference type="InterPro" id="IPR020846">
    <property type="entry name" value="MFS_dom"/>
</dbReference>
<dbReference type="PROSITE" id="PS50850">
    <property type="entry name" value="MFS"/>
    <property type="match status" value="1"/>
</dbReference>
<feature type="transmembrane region" description="Helical" evidence="5">
    <location>
        <begin position="298"/>
        <end position="316"/>
    </location>
</feature>
<feature type="transmembrane region" description="Helical" evidence="5">
    <location>
        <begin position="322"/>
        <end position="341"/>
    </location>
</feature>
<comment type="caution">
    <text evidence="7">The sequence shown here is derived from an EMBL/GenBank/DDBJ whole genome shotgun (WGS) entry which is preliminary data.</text>
</comment>
<accession>A0ABW8YYG0</accession>
<dbReference type="PANTHER" id="PTHR23514:SF13">
    <property type="entry name" value="INNER MEMBRANE PROTEIN YBJJ"/>
    <property type="match status" value="1"/>
</dbReference>
<organism evidence="7 8">
    <name type="scientific">Flavobacterium rhizosphaerae</name>
    <dbReference type="NCBI Taxonomy" id="3163298"/>
    <lineage>
        <taxon>Bacteria</taxon>
        <taxon>Pseudomonadati</taxon>
        <taxon>Bacteroidota</taxon>
        <taxon>Flavobacteriia</taxon>
        <taxon>Flavobacteriales</taxon>
        <taxon>Flavobacteriaceae</taxon>
        <taxon>Flavobacterium</taxon>
    </lineage>
</organism>
<evidence type="ECO:0000256" key="1">
    <source>
        <dbReference type="ARBA" id="ARBA00004141"/>
    </source>
</evidence>
<dbReference type="InterPro" id="IPR051788">
    <property type="entry name" value="MFS_Transporter"/>
</dbReference>
<keyword evidence="3 5" id="KW-1133">Transmembrane helix</keyword>
<keyword evidence="2 5" id="KW-0812">Transmembrane</keyword>
<feature type="transmembrane region" description="Helical" evidence="5">
    <location>
        <begin position="68"/>
        <end position="88"/>
    </location>
</feature>
<dbReference type="RefSeq" id="WP_408084452.1">
    <property type="nucleotide sequence ID" value="NZ_JBELPZ010000005.1"/>
</dbReference>
<reference evidence="7 8" key="1">
    <citation type="submission" date="2024-06" db="EMBL/GenBank/DDBJ databases">
        <authorList>
            <person name="Kaempfer P."/>
            <person name="Viver T."/>
        </authorList>
    </citation>
    <scope>NUCLEOTIDE SEQUENCE [LARGE SCALE GENOMIC DNA]</scope>
    <source>
        <strain evidence="7 8">ST-119</strain>
    </source>
</reference>
<dbReference type="InterPro" id="IPR011701">
    <property type="entry name" value="MFS"/>
</dbReference>
<proteinExistence type="predicted"/>
<evidence type="ECO:0000256" key="4">
    <source>
        <dbReference type="ARBA" id="ARBA00023136"/>
    </source>
</evidence>
<feature type="domain" description="Major facilitator superfamily (MFS) profile" evidence="6">
    <location>
        <begin position="29"/>
        <end position="407"/>
    </location>
</feature>
<evidence type="ECO:0000259" key="6">
    <source>
        <dbReference type="PROSITE" id="PS50850"/>
    </source>
</evidence>
<name>A0ABW8YYG0_9FLAO</name>
<comment type="subcellular location">
    <subcellularLocation>
        <location evidence="1">Membrane</location>
        <topology evidence="1">Multi-pass membrane protein</topology>
    </subcellularLocation>
</comment>
<keyword evidence="4 5" id="KW-0472">Membrane</keyword>
<protein>
    <submittedName>
        <fullName evidence="7">MFS transporter</fullName>
    </submittedName>
</protein>
<gene>
    <name evidence="7" type="ORF">ABS766_07200</name>
</gene>
<evidence type="ECO:0000313" key="8">
    <source>
        <dbReference type="Proteomes" id="UP001629156"/>
    </source>
</evidence>
<feature type="transmembrane region" description="Helical" evidence="5">
    <location>
        <begin position="380"/>
        <end position="401"/>
    </location>
</feature>
<dbReference type="InterPro" id="IPR036259">
    <property type="entry name" value="MFS_trans_sf"/>
</dbReference>
<dbReference type="PANTHER" id="PTHR23514">
    <property type="entry name" value="BYPASS OF STOP CODON PROTEIN 6"/>
    <property type="match status" value="1"/>
</dbReference>
<feature type="transmembrane region" description="Helical" evidence="5">
    <location>
        <begin position="119"/>
        <end position="137"/>
    </location>
</feature>
<feature type="transmembrane region" description="Helical" evidence="5">
    <location>
        <begin position="269"/>
        <end position="286"/>
    </location>
</feature>
<evidence type="ECO:0000256" key="3">
    <source>
        <dbReference type="ARBA" id="ARBA00022989"/>
    </source>
</evidence>
<feature type="transmembrane region" description="Helical" evidence="5">
    <location>
        <begin position="231"/>
        <end position="249"/>
    </location>
</feature>
<sequence>MDTEINLSRKVRKPLKAYRQAKEGYLNRVRLAVSMFYFSMGLTFATWASRIPDIQEALHLSKGELGTVLFSIPCGQMLMMPFSGKLVVKYGSKNTVFMGILMYIIAMVSLGLATQVWHLMVSLFFFGIFSNFTNISVNTQGILAESIFRRPIMSSFHGSWSLAGFTGALIGLLMVNIGLAPKIHFIIVAVLLYTVIFINFRFLVKTRPPKPKAVAEGEVKKKRLIPKLNPALIWLGVIGFCSMVSEGIMFDWSGVYFKDVVKAPESLVVLGYTSFMLIMALGRFIGDGTIKKFGRKRVMQISGCLISIGLYTAVFLPYVIPAALAFMVVGLGVSTIVPSVYSLASKLEGIEPSIALTAVSSVSFLGFMIGPPVIGYIAEAWGLQFAFAFIGIFGFGIALFVKKVATE</sequence>
<dbReference type="EMBL" id="JBELPZ010000005">
    <property type="protein sequence ID" value="MFL9844200.1"/>
    <property type="molecule type" value="Genomic_DNA"/>
</dbReference>
<keyword evidence="8" id="KW-1185">Reference proteome</keyword>
<dbReference type="CDD" id="cd17393">
    <property type="entry name" value="MFS_MosC_like"/>
    <property type="match status" value="1"/>
</dbReference>
<feature type="transmembrane region" description="Helical" evidence="5">
    <location>
        <begin position="158"/>
        <end position="177"/>
    </location>
</feature>
<feature type="transmembrane region" description="Helical" evidence="5">
    <location>
        <begin position="29"/>
        <end position="48"/>
    </location>
</feature>
<feature type="transmembrane region" description="Helical" evidence="5">
    <location>
        <begin position="183"/>
        <end position="204"/>
    </location>
</feature>
<feature type="transmembrane region" description="Helical" evidence="5">
    <location>
        <begin position="95"/>
        <end position="113"/>
    </location>
</feature>